<gene>
    <name evidence="4" type="ORF">CTI12_AA221560</name>
</gene>
<proteinExistence type="inferred from homology"/>
<comment type="caution">
    <text evidence="4">The sequence shown here is derived from an EMBL/GenBank/DDBJ whole genome shotgun (WGS) entry which is preliminary data.</text>
</comment>
<evidence type="ECO:0000313" key="4">
    <source>
        <dbReference type="EMBL" id="PWA77737.1"/>
    </source>
</evidence>
<evidence type="ECO:0000313" key="5">
    <source>
        <dbReference type="Proteomes" id="UP000245207"/>
    </source>
</evidence>
<reference evidence="4 5" key="1">
    <citation type="journal article" date="2018" name="Mol. Plant">
        <title>The genome of Artemisia annua provides insight into the evolution of Asteraceae family and artemisinin biosynthesis.</title>
        <authorList>
            <person name="Shen Q."/>
            <person name="Zhang L."/>
            <person name="Liao Z."/>
            <person name="Wang S."/>
            <person name="Yan T."/>
            <person name="Shi P."/>
            <person name="Liu M."/>
            <person name="Fu X."/>
            <person name="Pan Q."/>
            <person name="Wang Y."/>
            <person name="Lv Z."/>
            <person name="Lu X."/>
            <person name="Zhang F."/>
            <person name="Jiang W."/>
            <person name="Ma Y."/>
            <person name="Chen M."/>
            <person name="Hao X."/>
            <person name="Li L."/>
            <person name="Tang Y."/>
            <person name="Lv G."/>
            <person name="Zhou Y."/>
            <person name="Sun X."/>
            <person name="Brodelius P.E."/>
            <person name="Rose J.K.C."/>
            <person name="Tang K."/>
        </authorList>
    </citation>
    <scope>NUCLEOTIDE SEQUENCE [LARGE SCALE GENOMIC DNA]</scope>
    <source>
        <strain evidence="5">cv. Huhao1</strain>
        <tissue evidence="4">Leaf</tissue>
    </source>
</reference>
<dbReference type="OrthoDB" id="5835829at2759"/>
<dbReference type="InterPro" id="IPR002213">
    <property type="entry name" value="UDP_glucos_trans"/>
</dbReference>
<protein>
    <submittedName>
        <fullName evidence="4">UDP-glucuronosyl/UDP-glucosyltransferase</fullName>
    </submittedName>
</protein>
<dbReference type="GO" id="GO:0080044">
    <property type="term" value="F:quercetin 7-O-glucosyltransferase activity"/>
    <property type="evidence" value="ECO:0007669"/>
    <property type="project" value="TreeGrafter"/>
</dbReference>
<dbReference type="EMBL" id="PKPP01002083">
    <property type="protein sequence ID" value="PWA77737.1"/>
    <property type="molecule type" value="Genomic_DNA"/>
</dbReference>
<evidence type="ECO:0000256" key="3">
    <source>
        <dbReference type="SAM" id="MobiDB-lite"/>
    </source>
</evidence>
<dbReference type="AlphaFoldDB" id="A0A2U1NWA2"/>
<feature type="region of interest" description="Disordered" evidence="3">
    <location>
        <begin position="318"/>
        <end position="338"/>
    </location>
</feature>
<accession>A0A2U1NWA2</accession>
<dbReference type="Gene3D" id="3.40.50.2000">
    <property type="entry name" value="Glycogen Phosphorylase B"/>
    <property type="match status" value="2"/>
</dbReference>
<evidence type="ECO:0000256" key="1">
    <source>
        <dbReference type="ARBA" id="ARBA00009995"/>
    </source>
</evidence>
<dbReference type="STRING" id="35608.A0A2U1NWA2"/>
<dbReference type="PANTHER" id="PTHR11926">
    <property type="entry name" value="GLUCOSYL/GLUCURONOSYL TRANSFERASES"/>
    <property type="match status" value="1"/>
</dbReference>
<comment type="similarity">
    <text evidence="1">Belongs to the UDP-glycosyltransferase family.</text>
</comment>
<dbReference type="Proteomes" id="UP000245207">
    <property type="component" value="Unassembled WGS sequence"/>
</dbReference>
<sequence length="338" mass="38230">MDAHGDQGTLLRLPTPTHRRVILFPLPFQGHINPMLQLASILHAQGFKIIISISDEIKDNMPMGEEDPIFTLKYLNRRCVIPFRDCVAGLLDEEPVACLITDAGFYFTQAVADDLKLPQLVLRTSSLACILVYGSYPLFCQKGYIDLPDSNSDTRAAGYSPLKEKDITKIATNKDGMEDFIISMFKQMKASSGIIFNTFKELEEPAQETIYQDFQVPNFTLGPFHKYFSVSTSSLIEQDRTILLWLDNQLPKSTIYASFGSEACITESEFQQVAHTLANVGYPFLWVVRPGSVTGYEWVESLPDKLLERLRERGQHPHKQRCRLKTVDSTTQDGAYDE</sequence>
<keyword evidence="2 4" id="KW-0808">Transferase</keyword>
<dbReference type="GO" id="GO:0080043">
    <property type="term" value="F:quercetin 3-O-glucosyltransferase activity"/>
    <property type="evidence" value="ECO:0007669"/>
    <property type="project" value="TreeGrafter"/>
</dbReference>
<evidence type="ECO:0000256" key="2">
    <source>
        <dbReference type="ARBA" id="ARBA00022679"/>
    </source>
</evidence>
<dbReference type="SUPFAM" id="SSF53756">
    <property type="entry name" value="UDP-Glycosyltransferase/glycogen phosphorylase"/>
    <property type="match status" value="1"/>
</dbReference>
<name>A0A2U1NWA2_ARTAN</name>
<feature type="compositionally biased region" description="Polar residues" evidence="3">
    <location>
        <begin position="327"/>
        <end position="338"/>
    </location>
</feature>
<keyword evidence="5" id="KW-1185">Reference proteome</keyword>
<dbReference type="CDD" id="cd03784">
    <property type="entry name" value="GT1_Gtf-like"/>
    <property type="match status" value="1"/>
</dbReference>
<organism evidence="4 5">
    <name type="scientific">Artemisia annua</name>
    <name type="common">Sweet wormwood</name>
    <dbReference type="NCBI Taxonomy" id="35608"/>
    <lineage>
        <taxon>Eukaryota</taxon>
        <taxon>Viridiplantae</taxon>
        <taxon>Streptophyta</taxon>
        <taxon>Embryophyta</taxon>
        <taxon>Tracheophyta</taxon>
        <taxon>Spermatophyta</taxon>
        <taxon>Magnoliopsida</taxon>
        <taxon>eudicotyledons</taxon>
        <taxon>Gunneridae</taxon>
        <taxon>Pentapetalae</taxon>
        <taxon>asterids</taxon>
        <taxon>campanulids</taxon>
        <taxon>Asterales</taxon>
        <taxon>Asteraceae</taxon>
        <taxon>Asteroideae</taxon>
        <taxon>Anthemideae</taxon>
        <taxon>Artemisiinae</taxon>
        <taxon>Artemisia</taxon>
    </lineage>
</organism>
<dbReference type="PANTHER" id="PTHR11926:SF1426">
    <property type="entry name" value="UDP-GLYCOSYLTRANSFERASE SUPERFAMILY PROTEIN-RELATED"/>
    <property type="match status" value="1"/>
</dbReference>